<reference evidence="1" key="1">
    <citation type="journal article" date="2020" name="bioRxiv">
        <title>A rank-normalized archaeal taxonomy based on genome phylogeny resolves widespread incomplete and uneven classifications.</title>
        <authorList>
            <person name="Rinke C."/>
            <person name="Chuvochina M."/>
            <person name="Mussig A.J."/>
            <person name="Chaumeil P.-A."/>
            <person name="Waite D.W."/>
            <person name="Whitman W.B."/>
            <person name="Parks D.H."/>
            <person name="Hugenholtz P."/>
        </authorList>
    </citation>
    <scope>NUCLEOTIDE SEQUENCE</scope>
    <source>
        <strain evidence="1">UBA8853</strain>
    </source>
</reference>
<dbReference type="SUPFAM" id="SSF56281">
    <property type="entry name" value="Metallo-hydrolase/oxidoreductase"/>
    <property type="match status" value="1"/>
</dbReference>
<name>A0A832WMR8_9EURY</name>
<evidence type="ECO:0000313" key="1">
    <source>
        <dbReference type="EMBL" id="HII70537.1"/>
    </source>
</evidence>
<comment type="caution">
    <text evidence="1">The sequence shown here is derived from an EMBL/GenBank/DDBJ whole genome shotgun (WGS) entry which is preliminary data.</text>
</comment>
<protein>
    <submittedName>
        <fullName evidence="1">Uncharacterized protein</fullName>
    </submittedName>
</protein>
<dbReference type="InterPro" id="IPR036866">
    <property type="entry name" value="RibonucZ/Hydroxyglut_hydro"/>
</dbReference>
<sequence>MAMPVVLRPLDPWCGTVVDCHDESGERLTRVFVDVTDVKRSQVKRADAVIVTHPYRDHYGGVPRTGPEVVYSDEVTAALLELEGVDPGRLERVKRCFEVGVFVVETYPINHAVPEARAVLLEADARALITGDWCALGEHPPL</sequence>
<evidence type="ECO:0000313" key="2">
    <source>
        <dbReference type="Proteomes" id="UP000619545"/>
    </source>
</evidence>
<dbReference type="EMBL" id="DUJS01000004">
    <property type="protein sequence ID" value="HII70537.1"/>
    <property type="molecule type" value="Genomic_DNA"/>
</dbReference>
<dbReference type="AlphaFoldDB" id="A0A832WMR8"/>
<accession>A0A832WMR8</accession>
<dbReference type="Gene3D" id="3.60.15.10">
    <property type="entry name" value="Ribonuclease Z/Hydroxyacylglutathione hydrolase-like"/>
    <property type="match status" value="1"/>
</dbReference>
<dbReference type="Proteomes" id="UP000619545">
    <property type="component" value="Unassembled WGS sequence"/>
</dbReference>
<proteinExistence type="predicted"/>
<gene>
    <name evidence="1" type="ORF">HA336_04815</name>
</gene>
<dbReference type="RefSeq" id="WP_281070610.1">
    <property type="nucleotide sequence ID" value="NZ_DUJS01000004.1"/>
</dbReference>
<organism evidence="1 2">
    <name type="scientific">Methanopyrus kandleri</name>
    <dbReference type="NCBI Taxonomy" id="2320"/>
    <lineage>
        <taxon>Archaea</taxon>
        <taxon>Methanobacteriati</taxon>
        <taxon>Methanobacteriota</taxon>
        <taxon>Methanomada group</taxon>
        <taxon>Methanopyri</taxon>
        <taxon>Methanopyrales</taxon>
        <taxon>Methanopyraceae</taxon>
        <taxon>Methanopyrus</taxon>
    </lineage>
</organism>